<comment type="caution">
    <text evidence="3">The sequence shown here is derived from an EMBL/GenBank/DDBJ whole genome shotgun (WGS) entry which is preliminary data.</text>
</comment>
<keyword evidence="4" id="KW-1185">Reference proteome</keyword>
<dbReference type="AlphaFoldDB" id="A0A8S1MMQ0"/>
<evidence type="ECO:0000256" key="2">
    <source>
        <dbReference type="SAM" id="SignalP"/>
    </source>
</evidence>
<feature type="compositionally biased region" description="Low complexity" evidence="1">
    <location>
        <begin position="248"/>
        <end position="266"/>
    </location>
</feature>
<sequence>MIKLIFLMTLLFSSLSQSNQGTLATHYDLDGNLISEEVQISTEDDYNSLDSMDSQFDSSLKQDEDEQQNYKQPEDNLDSMNSMNFNDDIAPLQSADLIEDQTNLIESEFEISPVITKQSQEESSFEYQEYQKQERERENQLAEVMKEDNQDQNINEISTVEKQEESTQIQTDTQLQPVVASQEQVIDIQQPQDETEIINSLTQSETTQELENKETSTSFDENDSILQNINSYDVNQKNMIANDETSNNDEIQQQQNQEQNEQNQQENEIDQKLQTQPAAQIVQAPSDELLGQQNIELQPKQETQIQQNIENPQVSEQQIDNNVQNSKVIGSVEQNSQLDNKIIPEQKQQEQQQNSVNEQVSEIVSTQENNQQKESQKSEEQQQKNQESSDSQIKDIQSQEQLSMENIQDDLKMANDIKQANCIIIYSECEYQGFALEVCNSLKEIEKFKHQIKSLYIPQGYGLTIYENQNFNGKSHRYTQSQQCLQNAVSLIQLRMDYTLLAHQNLRGNN</sequence>
<feature type="signal peptide" evidence="2">
    <location>
        <begin position="1"/>
        <end position="18"/>
    </location>
</feature>
<gene>
    <name evidence="3" type="ORF">PSON_ATCC_30995.1.T0400344</name>
</gene>
<protein>
    <recommendedName>
        <fullName evidence="5">Transmembrane protein</fullName>
    </recommendedName>
</protein>
<feature type="chain" id="PRO_5035722100" description="Transmembrane protein" evidence="2">
    <location>
        <begin position="19"/>
        <end position="510"/>
    </location>
</feature>
<reference evidence="3" key="1">
    <citation type="submission" date="2021-01" db="EMBL/GenBank/DDBJ databases">
        <authorList>
            <consortium name="Genoscope - CEA"/>
            <person name="William W."/>
        </authorList>
    </citation>
    <scope>NUCLEOTIDE SEQUENCE</scope>
</reference>
<keyword evidence="2" id="KW-0732">Signal</keyword>
<dbReference type="EMBL" id="CAJJDN010000040">
    <property type="protein sequence ID" value="CAD8080602.1"/>
    <property type="molecule type" value="Genomic_DNA"/>
</dbReference>
<evidence type="ECO:0000256" key="1">
    <source>
        <dbReference type="SAM" id="MobiDB-lite"/>
    </source>
</evidence>
<accession>A0A8S1MMQ0</accession>
<feature type="region of interest" description="Disordered" evidence="1">
    <location>
        <begin position="203"/>
        <end position="224"/>
    </location>
</feature>
<feature type="region of interest" description="Disordered" evidence="1">
    <location>
        <begin position="364"/>
        <end position="394"/>
    </location>
</feature>
<proteinExistence type="predicted"/>
<dbReference type="OrthoDB" id="300232at2759"/>
<dbReference type="Proteomes" id="UP000692954">
    <property type="component" value="Unassembled WGS sequence"/>
</dbReference>
<feature type="compositionally biased region" description="Polar residues" evidence="1">
    <location>
        <begin position="48"/>
        <end position="59"/>
    </location>
</feature>
<evidence type="ECO:0000313" key="4">
    <source>
        <dbReference type="Proteomes" id="UP000692954"/>
    </source>
</evidence>
<evidence type="ECO:0008006" key="5">
    <source>
        <dbReference type="Google" id="ProtNLM"/>
    </source>
</evidence>
<name>A0A8S1MMQ0_9CILI</name>
<feature type="compositionally biased region" description="Low complexity" evidence="1">
    <location>
        <begin position="364"/>
        <end position="373"/>
    </location>
</feature>
<evidence type="ECO:0000313" key="3">
    <source>
        <dbReference type="EMBL" id="CAD8080602.1"/>
    </source>
</evidence>
<feature type="region of interest" description="Disordered" evidence="1">
    <location>
        <begin position="246"/>
        <end position="269"/>
    </location>
</feature>
<feature type="region of interest" description="Disordered" evidence="1">
    <location>
        <begin position="47"/>
        <end position="80"/>
    </location>
</feature>
<organism evidence="3 4">
    <name type="scientific">Paramecium sonneborni</name>
    <dbReference type="NCBI Taxonomy" id="65129"/>
    <lineage>
        <taxon>Eukaryota</taxon>
        <taxon>Sar</taxon>
        <taxon>Alveolata</taxon>
        <taxon>Ciliophora</taxon>
        <taxon>Intramacronucleata</taxon>
        <taxon>Oligohymenophorea</taxon>
        <taxon>Peniculida</taxon>
        <taxon>Parameciidae</taxon>
        <taxon>Paramecium</taxon>
    </lineage>
</organism>
<feature type="compositionally biased region" description="Low complexity" evidence="1">
    <location>
        <begin position="383"/>
        <end position="394"/>
    </location>
</feature>